<keyword evidence="7 13" id="KW-0227">DNA damage</keyword>
<evidence type="ECO:0000256" key="8">
    <source>
        <dbReference type="ARBA" id="ARBA00022801"/>
    </source>
</evidence>
<comment type="function">
    <text evidence="13">Interacts with EME1 to form a DNA structure-specific endonuclease with substrate preference for branched DNA structures with a 5'-end at the branch nick. Typical substrates include 3'-flap structures, D-loops, replication forks and nicked Holliday junctions. May be required in mitosis for the processing of stalled or collapsed replication fork intermediates. May be required in meiosis for the repair of meiosis-specific double strand breaks subsequent to single-end invasion (SEI).</text>
</comment>
<dbReference type="STRING" id="7070.D6WBZ9"/>
<evidence type="ECO:0000313" key="17">
    <source>
        <dbReference type="Proteomes" id="UP000007266"/>
    </source>
</evidence>
<keyword evidence="5 13" id="KW-0479">Metal-binding</keyword>
<evidence type="ECO:0000256" key="12">
    <source>
        <dbReference type="ARBA" id="ARBA00023242"/>
    </source>
</evidence>
<keyword evidence="12 13" id="KW-0539">Nucleus</keyword>
<dbReference type="GO" id="GO:0048257">
    <property type="term" value="F:3'-flap endonuclease activity"/>
    <property type="evidence" value="ECO:0000318"/>
    <property type="project" value="GO_Central"/>
</dbReference>
<keyword evidence="4 13" id="KW-0540">Nuclease</keyword>
<dbReference type="EMBL" id="KQ971309">
    <property type="protein sequence ID" value="EEZ99114.1"/>
    <property type="molecule type" value="Genomic_DNA"/>
</dbReference>
<feature type="region of interest" description="Disordered" evidence="14">
    <location>
        <begin position="205"/>
        <end position="233"/>
    </location>
</feature>
<sequence length="520" mass="59238">MSRKRITVKAKHPNPLFERWLIEWRDKAKENDSKMQHCFSMALKSLKNYPLPLETGKDCKILKGFGEKLCKMLDDKLKQFKANENTDIVTKVTTPKKTKPKEYIPQPGSGAFAILLTLYEKSLEPNYPGHLTKADVIKFGQHLCNVSFTKAGPDTRYTAWSSMKTLLEKNLVVKRGNPAKFSLTEEGTVLADKLFVQKKIEEFQNQDNSLPGPSCSSLSKTNDNKEQHVSPTPCSASNEAVILAPNSFDIILLVDNQELNGSNGDVETDPIIMELKKLNVRFETRNLKVGDYAWICRDFISNHELILPYIVERKRMDDLGCSIKDSRFHEQKFRLKQCGIPNLIYLVESYGKNEHVGLPLTTLYQAATNTLVQDNFIVRFTNDTKASCGYLASLTKFLEKLFKPKTLVGCQKDDLQEFTLDDDLIQLMRFADFNISSSKTRHFKIKEMFVKQLLKIKGVSVEKALAVVEKYQTPKNLKLAYSEISEVEGEKLLSTLQFGANKKFGPVLSKTVYKFFCNNY</sequence>
<keyword evidence="10 13" id="KW-0233">DNA recombination</keyword>
<reference evidence="16 17" key="2">
    <citation type="journal article" date="2010" name="Nucleic Acids Res.">
        <title>BeetleBase in 2010: revisions to provide comprehensive genomic information for Tribolium castaneum.</title>
        <authorList>
            <person name="Kim H.S."/>
            <person name="Murphy T."/>
            <person name="Xia J."/>
            <person name="Caragea D."/>
            <person name="Park Y."/>
            <person name="Beeman R.W."/>
            <person name="Lorenzen M.D."/>
            <person name="Butcher S."/>
            <person name="Manak J.R."/>
            <person name="Brown S.J."/>
        </authorList>
    </citation>
    <scope>GENOME REANNOTATION</scope>
    <source>
        <strain evidence="16 17">Georgia GA2</strain>
    </source>
</reference>
<dbReference type="Gene3D" id="1.10.150.670">
    <property type="entry name" value="Crossover junction endonuclease EME1, DNA-binding domain"/>
    <property type="match status" value="1"/>
</dbReference>
<dbReference type="OrthoDB" id="5963188at2759"/>
<dbReference type="GO" id="GO:0000712">
    <property type="term" value="P:resolution of meiotic recombination intermediates"/>
    <property type="evidence" value="ECO:0000318"/>
    <property type="project" value="GO_Central"/>
</dbReference>
<dbReference type="GO" id="GO:0048476">
    <property type="term" value="C:Holliday junction resolvase complex"/>
    <property type="evidence" value="ECO:0000318"/>
    <property type="project" value="GO_Central"/>
</dbReference>
<evidence type="ECO:0000256" key="2">
    <source>
        <dbReference type="ARBA" id="ARBA00004123"/>
    </source>
</evidence>
<evidence type="ECO:0000313" key="16">
    <source>
        <dbReference type="EMBL" id="EEZ99114.1"/>
    </source>
</evidence>
<evidence type="ECO:0000256" key="13">
    <source>
        <dbReference type="RuleBase" id="RU369042"/>
    </source>
</evidence>
<dbReference type="HOGENOM" id="CLU_014329_1_1_1"/>
<evidence type="ECO:0000256" key="5">
    <source>
        <dbReference type="ARBA" id="ARBA00022723"/>
    </source>
</evidence>
<evidence type="ECO:0000256" key="1">
    <source>
        <dbReference type="ARBA" id="ARBA00001946"/>
    </source>
</evidence>
<accession>D6WBZ9</accession>
<protein>
    <recommendedName>
        <fullName evidence="13">Crossover junction endonuclease MUS81</fullName>
        <ecNumber evidence="13">3.1.22.-</ecNumber>
    </recommendedName>
</protein>
<dbReference type="Pfam" id="PF21136">
    <property type="entry name" value="WHD_MUS81"/>
    <property type="match status" value="1"/>
</dbReference>
<dbReference type="InterPro" id="IPR033309">
    <property type="entry name" value="Mus81"/>
</dbReference>
<gene>
    <name evidence="16" type="primary">AUGUSTUS-3.0.2_05007</name>
    <name evidence="16" type="ORF">TcasGA2_TC005007</name>
</gene>
<dbReference type="Gene3D" id="1.10.10.10">
    <property type="entry name" value="Winged helix-like DNA-binding domain superfamily/Winged helix DNA-binding domain"/>
    <property type="match status" value="1"/>
</dbReference>
<comment type="subunit">
    <text evidence="13">Interacts with EME1.</text>
</comment>
<evidence type="ECO:0000256" key="9">
    <source>
        <dbReference type="ARBA" id="ARBA00022842"/>
    </source>
</evidence>
<dbReference type="eggNOG" id="KOG2379">
    <property type="taxonomic scope" value="Eukaryota"/>
</dbReference>
<dbReference type="Pfam" id="PF21292">
    <property type="entry name" value="EME1-MUS81_C"/>
    <property type="match status" value="1"/>
</dbReference>
<evidence type="ECO:0000256" key="7">
    <source>
        <dbReference type="ARBA" id="ARBA00022763"/>
    </source>
</evidence>
<keyword evidence="6 13" id="KW-0255">Endonuclease</keyword>
<keyword evidence="9 13" id="KW-0460">Magnesium</keyword>
<dbReference type="GO" id="GO:0008821">
    <property type="term" value="F:crossover junction DNA endonuclease activity"/>
    <property type="evidence" value="ECO:0007669"/>
    <property type="project" value="UniProtKB-UniRule"/>
</dbReference>
<keyword evidence="8 13" id="KW-0378">Hydrolase</keyword>
<comment type="cofactor">
    <cofactor evidence="1 13">
        <name>Mg(2+)</name>
        <dbReference type="ChEBI" id="CHEBI:18420"/>
    </cofactor>
</comment>
<dbReference type="InterPro" id="IPR047416">
    <property type="entry name" value="XPF_nuclease_Mus81"/>
</dbReference>
<feature type="domain" description="ERCC4" evidence="15">
    <location>
        <begin position="251"/>
        <end position="351"/>
    </location>
</feature>
<dbReference type="InterPro" id="IPR047417">
    <property type="entry name" value="WHD_MUS81"/>
</dbReference>
<feature type="compositionally biased region" description="Polar residues" evidence="14">
    <location>
        <begin position="205"/>
        <end position="221"/>
    </location>
</feature>
<evidence type="ECO:0000256" key="10">
    <source>
        <dbReference type="ARBA" id="ARBA00023172"/>
    </source>
</evidence>
<dbReference type="SUPFAM" id="SSF52980">
    <property type="entry name" value="Restriction endonuclease-like"/>
    <property type="match status" value="1"/>
</dbReference>
<dbReference type="InterPro" id="IPR036388">
    <property type="entry name" value="WH-like_DNA-bd_sf"/>
</dbReference>
<dbReference type="Pfam" id="PF14716">
    <property type="entry name" value="HHH_8"/>
    <property type="match status" value="1"/>
</dbReference>
<evidence type="ECO:0000259" key="15">
    <source>
        <dbReference type="SMART" id="SM00891"/>
    </source>
</evidence>
<dbReference type="Gene3D" id="1.10.150.110">
    <property type="entry name" value="DNA polymerase beta, N-terminal domain-like"/>
    <property type="match status" value="1"/>
</dbReference>
<dbReference type="InterPro" id="IPR042530">
    <property type="entry name" value="EME1/EME2_C"/>
</dbReference>
<dbReference type="SUPFAM" id="SSF47802">
    <property type="entry name" value="DNA polymerase beta, N-terminal domain-like"/>
    <property type="match status" value="1"/>
</dbReference>
<dbReference type="GO" id="GO:0031297">
    <property type="term" value="P:replication fork processing"/>
    <property type="evidence" value="ECO:0007669"/>
    <property type="project" value="UniProtKB-ARBA"/>
</dbReference>
<dbReference type="GO" id="GO:0005634">
    <property type="term" value="C:nucleus"/>
    <property type="evidence" value="ECO:0000318"/>
    <property type="project" value="GO_Central"/>
</dbReference>
<dbReference type="InterPro" id="IPR006166">
    <property type="entry name" value="ERCC4_domain"/>
</dbReference>
<dbReference type="GO" id="GO:0006308">
    <property type="term" value="P:DNA catabolic process"/>
    <property type="evidence" value="ECO:0007669"/>
    <property type="project" value="UniProtKB-UniRule"/>
</dbReference>
<dbReference type="PhylomeDB" id="D6WBZ9"/>
<comment type="subcellular location">
    <subcellularLocation>
        <location evidence="2 13">Nucleus</location>
    </subcellularLocation>
</comment>
<comment type="similarity">
    <text evidence="3 13">Belongs to the XPF family.</text>
</comment>
<organism evidence="16 17">
    <name type="scientific">Tribolium castaneum</name>
    <name type="common">Red flour beetle</name>
    <dbReference type="NCBI Taxonomy" id="7070"/>
    <lineage>
        <taxon>Eukaryota</taxon>
        <taxon>Metazoa</taxon>
        <taxon>Ecdysozoa</taxon>
        <taxon>Arthropoda</taxon>
        <taxon>Hexapoda</taxon>
        <taxon>Insecta</taxon>
        <taxon>Pterygota</taxon>
        <taxon>Neoptera</taxon>
        <taxon>Endopterygota</taxon>
        <taxon>Coleoptera</taxon>
        <taxon>Polyphaga</taxon>
        <taxon>Cucujiformia</taxon>
        <taxon>Tenebrionidae</taxon>
        <taxon>Tenebrionidae incertae sedis</taxon>
        <taxon>Tribolium</taxon>
    </lineage>
</organism>
<dbReference type="GO" id="GO:0031573">
    <property type="term" value="P:mitotic intra-S DNA damage checkpoint signaling"/>
    <property type="evidence" value="ECO:0000318"/>
    <property type="project" value="GO_Central"/>
</dbReference>
<dbReference type="SMART" id="SM00891">
    <property type="entry name" value="ERCC4"/>
    <property type="match status" value="1"/>
</dbReference>
<evidence type="ECO:0000256" key="6">
    <source>
        <dbReference type="ARBA" id="ARBA00022759"/>
    </source>
</evidence>
<proteinExistence type="inferred from homology"/>
<dbReference type="PANTHER" id="PTHR13451">
    <property type="entry name" value="CLASS II CROSSOVER JUNCTION ENDONUCLEASE MUS81"/>
    <property type="match status" value="1"/>
</dbReference>
<dbReference type="Pfam" id="PF02732">
    <property type="entry name" value="ERCC4"/>
    <property type="match status" value="1"/>
</dbReference>
<dbReference type="EC" id="3.1.22.-" evidence="13"/>
<dbReference type="FunFam" id="1.10.150.110:FF:000001">
    <property type="entry name" value="Putative Crossover junction endonuclease MUS81"/>
    <property type="match status" value="1"/>
</dbReference>
<dbReference type="OMA" id="ELGDAMW"/>
<dbReference type="GO" id="GO:0000727">
    <property type="term" value="P:double-strand break repair via break-induced replication"/>
    <property type="evidence" value="ECO:0000318"/>
    <property type="project" value="GO_Central"/>
</dbReference>
<evidence type="ECO:0000256" key="3">
    <source>
        <dbReference type="ARBA" id="ARBA00010015"/>
    </source>
</evidence>
<dbReference type="GO" id="GO:0046872">
    <property type="term" value="F:metal ion binding"/>
    <property type="evidence" value="ECO:0007669"/>
    <property type="project" value="UniProtKB-UniRule"/>
</dbReference>
<evidence type="ECO:0000256" key="14">
    <source>
        <dbReference type="SAM" id="MobiDB-lite"/>
    </source>
</evidence>
<evidence type="ECO:0000256" key="4">
    <source>
        <dbReference type="ARBA" id="ARBA00022722"/>
    </source>
</evidence>
<dbReference type="KEGG" id="tca:656130"/>
<dbReference type="AlphaFoldDB" id="D6WBZ9"/>
<dbReference type="InterPro" id="IPR011335">
    <property type="entry name" value="Restrct_endonuc-II-like"/>
</dbReference>
<keyword evidence="11 13" id="KW-0234">DNA repair</keyword>
<reference evidence="16 17" key="1">
    <citation type="journal article" date="2008" name="Nature">
        <title>The genome of the model beetle and pest Tribolium castaneum.</title>
        <authorList>
            <consortium name="Tribolium Genome Sequencing Consortium"/>
            <person name="Richards S."/>
            <person name="Gibbs R.A."/>
            <person name="Weinstock G.M."/>
            <person name="Brown S.J."/>
            <person name="Denell R."/>
            <person name="Beeman R.W."/>
            <person name="Gibbs R."/>
            <person name="Beeman R.W."/>
            <person name="Brown S.J."/>
            <person name="Bucher G."/>
            <person name="Friedrich M."/>
            <person name="Grimmelikhuijzen C.J."/>
            <person name="Klingler M."/>
            <person name="Lorenzen M."/>
            <person name="Richards S."/>
            <person name="Roth S."/>
            <person name="Schroder R."/>
            <person name="Tautz D."/>
            <person name="Zdobnov E.M."/>
            <person name="Muzny D."/>
            <person name="Gibbs R.A."/>
            <person name="Weinstock G.M."/>
            <person name="Attaway T."/>
            <person name="Bell S."/>
            <person name="Buhay C.J."/>
            <person name="Chandrabose M.N."/>
            <person name="Chavez D."/>
            <person name="Clerk-Blankenburg K.P."/>
            <person name="Cree A."/>
            <person name="Dao M."/>
            <person name="Davis C."/>
            <person name="Chacko J."/>
            <person name="Dinh H."/>
            <person name="Dugan-Rocha S."/>
            <person name="Fowler G."/>
            <person name="Garner T.T."/>
            <person name="Garnes J."/>
            <person name="Gnirke A."/>
            <person name="Hawes A."/>
            <person name="Hernandez J."/>
            <person name="Hines S."/>
            <person name="Holder M."/>
            <person name="Hume J."/>
            <person name="Jhangiani S.N."/>
            <person name="Joshi V."/>
            <person name="Khan Z.M."/>
            <person name="Jackson L."/>
            <person name="Kovar C."/>
            <person name="Kowis A."/>
            <person name="Lee S."/>
            <person name="Lewis L.R."/>
            <person name="Margolis J."/>
            <person name="Morgan M."/>
            <person name="Nazareth L.V."/>
            <person name="Nguyen N."/>
            <person name="Okwuonu G."/>
            <person name="Parker D."/>
            <person name="Richards S."/>
            <person name="Ruiz S.J."/>
            <person name="Santibanez J."/>
            <person name="Savard J."/>
            <person name="Scherer S.E."/>
            <person name="Schneider B."/>
            <person name="Sodergren E."/>
            <person name="Tautz D."/>
            <person name="Vattahil S."/>
            <person name="Villasana D."/>
            <person name="White C.S."/>
            <person name="Wright R."/>
            <person name="Park Y."/>
            <person name="Beeman R.W."/>
            <person name="Lord J."/>
            <person name="Oppert B."/>
            <person name="Lorenzen M."/>
            <person name="Brown S."/>
            <person name="Wang L."/>
            <person name="Savard J."/>
            <person name="Tautz D."/>
            <person name="Richards S."/>
            <person name="Weinstock G."/>
            <person name="Gibbs R.A."/>
            <person name="Liu Y."/>
            <person name="Worley K."/>
            <person name="Weinstock G."/>
            <person name="Elsik C.G."/>
            <person name="Reese J.T."/>
            <person name="Elhaik E."/>
            <person name="Landan G."/>
            <person name="Graur D."/>
            <person name="Arensburger P."/>
            <person name="Atkinson P."/>
            <person name="Beeman R.W."/>
            <person name="Beidler J."/>
            <person name="Brown S.J."/>
            <person name="Demuth J.P."/>
            <person name="Drury D.W."/>
            <person name="Du Y.Z."/>
            <person name="Fujiwara H."/>
            <person name="Lorenzen M."/>
            <person name="Maselli V."/>
            <person name="Osanai M."/>
            <person name="Park Y."/>
            <person name="Robertson H.M."/>
            <person name="Tu Z."/>
            <person name="Wang J.J."/>
            <person name="Wang S."/>
            <person name="Richards S."/>
            <person name="Song H."/>
            <person name="Zhang L."/>
            <person name="Sodergren E."/>
            <person name="Werner D."/>
            <person name="Stanke M."/>
            <person name="Morgenstern B."/>
            <person name="Solovyev V."/>
            <person name="Kosarev P."/>
            <person name="Brown G."/>
            <person name="Chen H.C."/>
            <person name="Ermolaeva O."/>
            <person name="Hlavina W."/>
            <person name="Kapustin Y."/>
            <person name="Kiryutin B."/>
            <person name="Kitts P."/>
            <person name="Maglott D."/>
            <person name="Pruitt K."/>
            <person name="Sapojnikov V."/>
            <person name="Souvorov A."/>
            <person name="Mackey A.J."/>
            <person name="Waterhouse R.M."/>
            <person name="Wyder S."/>
            <person name="Zdobnov E.M."/>
            <person name="Zdobnov E.M."/>
            <person name="Wyder S."/>
            <person name="Kriventseva E.V."/>
            <person name="Kadowaki T."/>
            <person name="Bork P."/>
            <person name="Aranda M."/>
            <person name="Bao R."/>
            <person name="Beermann A."/>
            <person name="Berns N."/>
            <person name="Bolognesi R."/>
            <person name="Bonneton F."/>
            <person name="Bopp D."/>
            <person name="Brown S.J."/>
            <person name="Bucher G."/>
            <person name="Butts T."/>
            <person name="Chaumot A."/>
            <person name="Denell R.E."/>
            <person name="Ferrier D.E."/>
            <person name="Friedrich M."/>
            <person name="Gordon C.M."/>
            <person name="Jindra M."/>
            <person name="Klingler M."/>
            <person name="Lan Q."/>
            <person name="Lattorff H.M."/>
            <person name="Laudet V."/>
            <person name="von Levetsow C."/>
            <person name="Liu Z."/>
            <person name="Lutz R."/>
            <person name="Lynch J.A."/>
            <person name="da Fonseca R.N."/>
            <person name="Posnien N."/>
            <person name="Reuter R."/>
            <person name="Roth S."/>
            <person name="Savard J."/>
            <person name="Schinko J.B."/>
            <person name="Schmitt C."/>
            <person name="Schoppmeier M."/>
            <person name="Schroder R."/>
            <person name="Shippy T.D."/>
            <person name="Simonnet F."/>
            <person name="Marques-Souza H."/>
            <person name="Tautz D."/>
            <person name="Tomoyasu Y."/>
            <person name="Trauner J."/>
            <person name="Van der Zee M."/>
            <person name="Vervoort M."/>
            <person name="Wittkopp N."/>
            <person name="Wimmer E.A."/>
            <person name="Yang X."/>
            <person name="Jones A.K."/>
            <person name="Sattelle D.B."/>
            <person name="Ebert P.R."/>
            <person name="Nelson D."/>
            <person name="Scott J.G."/>
            <person name="Beeman R.W."/>
            <person name="Muthukrishnan S."/>
            <person name="Kramer K.J."/>
            <person name="Arakane Y."/>
            <person name="Beeman R.W."/>
            <person name="Zhu Q."/>
            <person name="Hogenkamp D."/>
            <person name="Dixit R."/>
            <person name="Oppert B."/>
            <person name="Jiang H."/>
            <person name="Zou Z."/>
            <person name="Marshall J."/>
            <person name="Elpidina E."/>
            <person name="Vinokurov K."/>
            <person name="Oppert C."/>
            <person name="Zou Z."/>
            <person name="Evans J."/>
            <person name="Lu Z."/>
            <person name="Zhao P."/>
            <person name="Sumathipala N."/>
            <person name="Altincicek B."/>
            <person name="Vilcinskas A."/>
            <person name="Williams M."/>
            <person name="Hultmark D."/>
            <person name="Hetru C."/>
            <person name="Jiang H."/>
            <person name="Grimmelikhuijzen C.J."/>
            <person name="Hauser F."/>
            <person name="Cazzamali G."/>
            <person name="Williamson M."/>
            <person name="Park Y."/>
            <person name="Li B."/>
            <person name="Tanaka Y."/>
            <person name="Predel R."/>
            <person name="Neupert S."/>
            <person name="Schachtner J."/>
            <person name="Verleyen P."/>
            <person name="Raible F."/>
            <person name="Bork P."/>
            <person name="Friedrich M."/>
            <person name="Walden K.K."/>
            <person name="Robertson H.M."/>
            <person name="Angeli S."/>
            <person name="Foret S."/>
            <person name="Bucher G."/>
            <person name="Schuetz S."/>
            <person name="Maleszka R."/>
            <person name="Wimmer E.A."/>
            <person name="Beeman R.W."/>
            <person name="Lorenzen M."/>
            <person name="Tomoyasu Y."/>
            <person name="Miller S.C."/>
            <person name="Grossmann D."/>
            <person name="Bucher G."/>
        </authorList>
    </citation>
    <scope>NUCLEOTIDE SEQUENCE [LARGE SCALE GENOMIC DNA]</scope>
    <source>
        <strain evidence="16 17">Georgia GA2</strain>
    </source>
</reference>
<dbReference type="CDD" id="cd20074">
    <property type="entry name" value="XPF_nuclease_Mus81"/>
    <property type="match status" value="1"/>
</dbReference>
<dbReference type="CDD" id="cd21036">
    <property type="entry name" value="WH_MUS81"/>
    <property type="match status" value="1"/>
</dbReference>
<dbReference type="GO" id="GO:0003677">
    <property type="term" value="F:DNA binding"/>
    <property type="evidence" value="ECO:0007669"/>
    <property type="project" value="UniProtKB-UniRule"/>
</dbReference>
<dbReference type="PANTHER" id="PTHR13451:SF0">
    <property type="entry name" value="CROSSOVER JUNCTION ENDONUCLEASE MUS81"/>
    <property type="match status" value="1"/>
</dbReference>
<dbReference type="FunFam" id="1.10.10.10:FF:000307">
    <property type="entry name" value="Crossover junction endonuclease MUS81"/>
    <property type="match status" value="1"/>
</dbReference>
<evidence type="ECO:0000256" key="11">
    <source>
        <dbReference type="ARBA" id="ARBA00023204"/>
    </source>
</evidence>
<dbReference type="Gene3D" id="3.40.50.10130">
    <property type="match status" value="1"/>
</dbReference>
<dbReference type="Proteomes" id="UP000007266">
    <property type="component" value="Linkage group 2"/>
</dbReference>
<name>D6WBZ9_TRICA</name>
<dbReference type="InterPro" id="IPR027421">
    <property type="entry name" value="DNA_pol_lamdba_lyase_dom_sf"/>
</dbReference>
<dbReference type="InterPro" id="IPR010996">
    <property type="entry name" value="HHH_MUS81"/>
</dbReference>
<dbReference type="FunFam" id="3.40.50.10130:FF:000003">
    <property type="entry name" value="Crossover junction endonuclease MUS81"/>
    <property type="match status" value="1"/>
</dbReference>
<keyword evidence="17" id="KW-1185">Reference proteome</keyword>